<proteinExistence type="predicted"/>
<feature type="chain" id="PRO_5029896192" evidence="1">
    <location>
        <begin position="20"/>
        <end position="188"/>
    </location>
</feature>
<gene>
    <name evidence="2" type="ORF">GAN93_26145</name>
</gene>
<dbReference type="GO" id="GO:0016301">
    <property type="term" value="F:kinase activity"/>
    <property type="evidence" value="ECO:0007669"/>
    <property type="project" value="UniProtKB-KW"/>
</dbReference>
<keyword evidence="1" id="KW-0732">Signal</keyword>
<evidence type="ECO:0000256" key="1">
    <source>
        <dbReference type="SAM" id="SignalP"/>
    </source>
</evidence>
<dbReference type="EMBL" id="WCSB01000158">
    <property type="protein sequence ID" value="KAB4444718.1"/>
    <property type="molecule type" value="Genomic_DNA"/>
</dbReference>
<organism evidence="2 3">
    <name type="scientific">Bacteroides thetaiotaomicron</name>
    <dbReference type="NCBI Taxonomy" id="818"/>
    <lineage>
        <taxon>Bacteria</taxon>
        <taxon>Pseudomonadati</taxon>
        <taxon>Bacteroidota</taxon>
        <taxon>Bacteroidia</taxon>
        <taxon>Bacteroidales</taxon>
        <taxon>Bacteroidaceae</taxon>
        <taxon>Bacteroides</taxon>
    </lineage>
</organism>
<dbReference type="InterPro" id="IPR015943">
    <property type="entry name" value="WD40/YVTN_repeat-like_dom_sf"/>
</dbReference>
<evidence type="ECO:0000313" key="2">
    <source>
        <dbReference type="EMBL" id="KAB4444718.1"/>
    </source>
</evidence>
<evidence type="ECO:0000313" key="3">
    <source>
        <dbReference type="Proteomes" id="UP000460317"/>
    </source>
</evidence>
<name>A0A7J5J9X3_BACT4</name>
<dbReference type="AlphaFoldDB" id="A0A7J5J9X3"/>
<dbReference type="Gene3D" id="2.130.10.10">
    <property type="entry name" value="YVTN repeat-like/Quinoprotein amine dehydrogenase"/>
    <property type="match status" value="1"/>
</dbReference>
<feature type="signal peptide" evidence="1">
    <location>
        <begin position="1"/>
        <end position="19"/>
    </location>
</feature>
<dbReference type="Pfam" id="PF07494">
    <property type="entry name" value="Reg_prop"/>
    <property type="match status" value="1"/>
</dbReference>
<feature type="non-terminal residue" evidence="2">
    <location>
        <position position="188"/>
    </location>
</feature>
<accession>A0A7J5J9X3</accession>
<comment type="caution">
    <text evidence="2">The sequence shown here is derived from an EMBL/GenBank/DDBJ whole genome shotgun (WGS) entry which is preliminary data.</text>
</comment>
<keyword evidence="2" id="KW-0418">Kinase</keyword>
<dbReference type="Proteomes" id="UP000460317">
    <property type="component" value="Unassembled WGS sequence"/>
</dbReference>
<reference evidence="2 3" key="1">
    <citation type="journal article" date="2019" name="Nat. Med.">
        <title>A library of human gut bacterial isolates paired with longitudinal multiomics data enables mechanistic microbiome research.</title>
        <authorList>
            <person name="Poyet M."/>
            <person name="Groussin M."/>
            <person name="Gibbons S.M."/>
            <person name="Avila-Pacheco J."/>
            <person name="Jiang X."/>
            <person name="Kearney S.M."/>
            <person name="Perrotta A.R."/>
            <person name="Berdy B."/>
            <person name="Zhao S."/>
            <person name="Lieberman T.D."/>
            <person name="Swanson P.K."/>
            <person name="Smith M."/>
            <person name="Roesemann S."/>
            <person name="Alexander J.E."/>
            <person name="Rich S.A."/>
            <person name="Livny J."/>
            <person name="Vlamakis H."/>
            <person name="Clish C."/>
            <person name="Bullock K."/>
            <person name="Deik A."/>
            <person name="Scott J."/>
            <person name="Pierce K.A."/>
            <person name="Xavier R.J."/>
            <person name="Alm E.J."/>
        </authorList>
    </citation>
    <scope>NUCLEOTIDE SEQUENCE [LARGE SCALE GENOMIC DNA]</scope>
    <source>
        <strain evidence="2 3">BIOML-A165</strain>
    </source>
</reference>
<keyword evidence="2" id="KW-0808">Transferase</keyword>
<sequence length="188" mass="21248">MKSLIITLLCSFCLSTTNAQSYFRQCGIQLLTKQNGLSNNTLTGIYQDKAGFLWLGTDVGLSRYDGIHFHNYNLIDKEPRALTHLYETSNNLLWSHIANLNQIACFDKMRGIYMPLISPTPEVLQDIQDICVLQDKLYALTSNAIVELNMEKNADEIRLTAQLLIDIKTKVLGLYNNEDILCALTAEN</sequence>
<dbReference type="InterPro" id="IPR011110">
    <property type="entry name" value="Reg_prop"/>
</dbReference>
<protein>
    <submittedName>
        <fullName evidence="2">Hybrid sensor histidine kinase/response regulator</fullName>
    </submittedName>
</protein>